<reference evidence="2" key="1">
    <citation type="journal article" date="2007" name="Proc. Natl. Acad. Sci. U.S.A.">
        <title>Genome sequencing reveals complex secondary metabolome in the marine actinomycete Salinispora tropica.</title>
        <authorList>
            <person name="Udwary D.W."/>
            <person name="Zeigler L."/>
            <person name="Asolkar R.N."/>
            <person name="Singan V."/>
            <person name="Lapidus A."/>
            <person name="Fenical W."/>
            <person name="Jensen P.R."/>
            <person name="Moore B.S."/>
        </authorList>
    </citation>
    <scope>NUCLEOTIDE SEQUENCE [LARGE SCALE GENOMIC DNA]</scope>
    <source>
        <strain evidence="2">ATCC BAA-916 / DSM 44818 / CNB-440</strain>
    </source>
</reference>
<dbReference type="AlphaFoldDB" id="A4XBS5"/>
<dbReference type="HOGENOM" id="CLU_082760_3_2_11"/>
<accession>A4XBS5</accession>
<dbReference type="RefSeq" id="WP_012015152.1">
    <property type="nucleotide sequence ID" value="NC_009380.1"/>
</dbReference>
<name>A4XBS5_SALTO</name>
<proteinExistence type="predicted"/>
<evidence type="ECO:0000313" key="1">
    <source>
        <dbReference type="EMBL" id="ABP56382.1"/>
    </source>
</evidence>
<evidence type="ECO:0000313" key="2">
    <source>
        <dbReference type="Proteomes" id="UP000000235"/>
    </source>
</evidence>
<protein>
    <recommendedName>
        <fullName evidence="3">Carboxymuconolactone decarboxylase</fullName>
    </recommendedName>
</protein>
<dbReference type="STRING" id="369723.Strop_3952"/>
<dbReference type="SUPFAM" id="SSF69118">
    <property type="entry name" value="AhpD-like"/>
    <property type="match status" value="1"/>
</dbReference>
<gene>
    <name evidence="1" type="ordered locus">Strop_3952</name>
</gene>
<dbReference type="PANTHER" id="PTHR34846:SF11">
    <property type="entry name" value="4-CARBOXYMUCONOLACTONE DECARBOXYLASE FAMILY PROTEIN (AFU_ORTHOLOGUE AFUA_6G11590)"/>
    <property type="match status" value="1"/>
</dbReference>
<dbReference type="Proteomes" id="UP000000235">
    <property type="component" value="Chromosome"/>
</dbReference>
<sequence length="180" mass="19522">MATLPDPTAQLGDEDRAAYDRMAATRAHSDGRARLGNVYVRMFNNPGVAIKVGALGEHLRFHATLPDDVRELTILRFSERRGYSYELAHHHRSARLAGISSATINQLSSGTIPDDLPDPQRAALEVVDAVAAARSIPENVQHRLTAAYGTAGVVEVVALCGLYSLMGYMVTAFDIPLEHT</sequence>
<dbReference type="KEGG" id="stp:Strop_3952"/>
<evidence type="ECO:0008006" key="3">
    <source>
        <dbReference type="Google" id="ProtNLM"/>
    </source>
</evidence>
<keyword evidence="2" id="KW-1185">Reference proteome</keyword>
<organism evidence="1 2">
    <name type="scientific">Salinispora tropica (strain ATCC BAA-916 / DSM 44818 / JCM 13857 / NBRC 105044 / CNB-440)</name>
    <dbReference type="NCBI Taxonomy" id="369723"/>
    <lineage>
        <taxon>Bacteria</taxon>
        <taxon>Bacillati</taxon>
        <taxon>Actinomycetota</taxon>
        <taxon>Actinomycetes</taxon>
        <taxon>Micromonosporales</taxon>
        <taxon>Micromonosporaceae</taxon>
        <taxon>Salinispora</taxon>
    </lineage>
</organism>
<dbReference type="EMBL" id="CP000667">
    <property type="protein sequence ID" value="ABP56382.1"/>
    <property type="molecule type" value="Genomic_DNA"/>
</dbReference>
<dbReference type="PATRIC" id="fig|369723.5.peg.4079"/>
<dbReference type="eggNOG" id="COG2128">
    <property type="taxonomic scope" value="Bacteria"/>
</dbReference>
<dbReference type="PANTHER" id="PTHR34846">
    <property type="entry name" value="4-CARBOXYMUCONOLACTONE DECARBOXYLASE FAMILY PROTEIN (AFU_ORTHOLOGUE AFUA_6G11590)"/>
    <property type="match status" value="1"/>
</dbReference>
<dbReference type="Gene3D" id="1.20.1290.10">
    <property type="entry name" value="AhpD-like"/>
    <property type="match status" value="1"/>
</dbReference>
<dbReference type="InterPro" id="IPR029032">
    <property type="entry name" value="AhpD-like"/>
</dbReference>